<feature type="domain" description="Tetrapyrrole biosynthesis glutamyl-tRNA reductase dimerisation" evidence="10">
    <location>
        <begin position="302"/>
        <end position="395"/>
    </location>
</feature>
<evidence type="ECO:0000313" key="13">
    <source>
        <dbReference type="EMBL" id="MBD7911658.1"/>
    </source>
</evidence>
<feature type="active site" description="Nucleophile" evidence="8">
    <location>
        <position position="46"/>
    </location>
</feature>
<dbReference type="PIRSF" id="PIRSF000445">
    <property type="entry name" value="4pyrrol_synth_GluRdtase"/>
    <property type="match status" value="1"/>
</dbReference>
<dbReference type="InterPro" id="IPR015895">
    <property type="entry name" value="4pyrrol_synth_GluRdtase_N"/>
</dbReference>
<evidence type="ECO:0000256" key="8">
    <source>
        <dbReference type="HAMAP-Rule" id="MF_00087"/>
    </source>
</evidence>
<gene>
    <name evidence="8" type="primary">hemA</name>
    <name evidence="13" type="ORF">H9661_09845</name>
</gene>
<dbReference type="Pfam" id="PF00745">
    <property type="entry name" value="GlutR_dimer"/>
    <property type="match status" value="1"/>
</dbReference>
<keyword evidence="4 8" id="KW-0521">NADP</keyword>
<keyword evidence="5 8" id="KW-0560">Oxidoreductase</keyword>
<comment type="domain">
    <text evidence="8">Possesses an unusual extended V-shaped dimeric structure with each monomer consisting of three distinct domains arranged along a curved 'spinal' alpha-helix. The N-terminal catalytic domain specifically recognizes the glutamate moiety of the substrate. The second domain is the NADPH-binding domain, and the third C-terminal domain is responsible for dimerization.</text>
</comment>
<keyword evidence="14" id="KW-1185">Reference proteome</keyword>
<dbReference type="EC" id="1.2.1.70" evidence="3 8"/>
<dbReference type="RefSeq" id="WP_143316187.1">
    <property type="nucleotide sequence ID" value="NZ_JACSRA010000013.1"/>
</dbReference>
<dbReference type="EMBL" id="JACSRA010000013">
    <property type="protein sequence ID" value="MBD7911658.1"/>
    <property type="molecule type" value="Genomic_DNA"/>
</dbReference>
<dbReference type="PANTHER" id="PTHR43013">
    <property type="entry name" value="GLUTAMYL-TRNA REDUCTASE"/>
    <property type="match status" value="1"/>
</dbReference>
<evidence type="ECO:0000259" key="10">
    <source>
        <dbReference type="Pfam" id="PF00745"/>
    </source>
</evidence>
<dbReference type="Gene3D" id="3.40.50.720">
    <property type="entry name" value="NAD(P)-binding Rossmann-like Domain"/>
    <property type="match status" value="1"/>
</dbReference>
<evidence type="ECO:0000256" key="1">
    <source>
        <dbReference type="ARBA" id="ARBA00005059"/>
    </source>
</evidence>
<keyword evidence="6 8" id="KW-0627">Porphyrin biosynthesis</keyword>
<dbReference type="InterPro" id="IPR000343">
    <property type="entry name" value="4pyrrol_synth_GluRdtase"/>
</dbReference>
<comment type="function">
    <text evidence="8">Catalyzes the NADPH-dependent reduction of glutamyl-tRNA(Glu) to glutamate 1-semialdehyde (GSA).</text>
</comment>
<evidence type="ECO:0000256" key="2">
    <source>
        <dbReference type="ARBA" id="ARBA00005916"/>
    </source>
</evidence>
<evidence type="ECO:0000256" key="7">
    <source>
        <dbReference type="ARBA" id="ARBA00047464"/>
    </source>
</evidence>
<dbReference type="InterPro" id="IPR036291">
    <property type="entry name" value="NAD(P)-bd_dom_sf"/>
</dbReference>
<evidence type="ECO:0000259" key="12">
    <source>
        <dbReference type="Pfam" id="PF05201"/>
    </source>
</evidence>
<dbReference type="HAMAP" id="MF_00087">
    <property type="entry name" value="Glu_tRNA_reductase"/>
    <property type="match status" value="1"/>
</dbReference>
<dbReference type="PANTHER" id="PTHR43013:SF1">
    <property type="entry name" value="GLUTAMYL-TRNA REDUCTASE"/>
    <property type="match status" value="1"/>
</dbReference>
<name>A0ABR8PU08_9CLOT</name>
<feature type="binding site" evidence="8">
    <location>
        <begin position="106"/>
        <end position="108"/>
    </location>
    <ligand>
        <name>substrate</name>
    </ligand>
</feature>
<dbReference type="InterPro" id="IPR006151">
    <property type="entry name" value="Shikm_DH/Glu-tRNA_Rdtase"/>
</dbReference>
<evidence type="ECO:0000256" key="5">
    <source>
        <dbReference type="ARBA" id="ARBA00023002"/>
    </source>
</evidence>
<comment type="pathway">
    <text evidence="1 8 9">Porphyrin-containing compound metabolism; protoporphyrin-IX biosynthesis; 5-aminolevulinate from L-glutamyl-tRNA(Glu): step 1/2.</text>
</comment>
<comment type="subunit">
    <text evidence="8">Homodimer.</text>
</comment>
<dbReference type="NCBIfam" id="TIGR01035">
    <property type="entry name" value="hemA"/>
    <property type="match status" value="1"/>
</dbReference>
<evidence type="ECO:0000259" key="11">
    <source>
        <dbReference type="Pfam" id="PF01488"/>
    </source>
</evidence>
<sequence length="399" mass="46305">MIGLIAIKRDVQINIREKLTIKESKKEDIINELLKKVEEVVIVSTCNRTEIYLNHSLDKDKVIKEIFKISDWDTELLSYIFYREGRDVYKHLFEVACGYHSKIMGEDQILGQVKEAHNYSAKLKGAGGELGRLFQEAVTCGKKFRKEANLFEIPVSAVSIAVNSLIKRECKKVMVIGYGEIGKLTIKYLLSHKIKDIYLVLRDSKKAEELNGVNILNFKEKSKYINDMDAVVSCTSAPHVVISRNNIDEKGKDIIIYDMAVPRDVDEDLINIDRVKVFNIDEISKIEDDNRSLRVQRMNSYRYIIEKYIKEYDEWIKLRKLSPTIRNLKDNGKKISEKRILTFEHKSKSQEDLALAKMLINSTSDSYVNRAIEVLKEEWLKDGGEECLRIIRKIFLEEK</sequence>
<reference evidence="13 14" key="1">
    <citation type="submission" date="2020-08" db="EMBL/GenBank/DDBJ databases">
        <title>A Genomic Blueprint of the Chicken Gut Microbiome.</title>
        <authorList>
            <person name="Gilroy R."/>
            <person name="Ravi A."/>
            <person name="Getino M."/>
            <person name="Pursley I."/>
            <person name="Horton D.L."/>
            <person name="Alikhan N.-F."/>
            <person name="Baker D."/>
            <person name="Gharbi K."/>
            <person name="Hall N."/>
            <person name="Watson M."/>
            <person name="Adriaenssens E.M."/>
            <person name="Foster-Nyarko E."/>
            <person name="Jarju S."/>
            <person name="Secka A."/>
            <person name="Antonio M."/>
            <person name="Oren A."/>
            <person name="Chaudhuri R."/>
            <person name="La Ragione R.M."/>
            <person name="Hildebrand F."/>
            <person name="Pallen M.J."/>
        </authorList>
    </citation>
    <scope>NUCLEOTIDE SEQUENCE [LARGE SCALE GENOMIC DNA]</scope>
    <source>
        <strain evidence="13 14">Sa3CVN1</strain>
    </source>
</reference>
<feature type="site" description="Important for activity" evidence="8">
    <location>
        <position position="91"/>
    </location>
</feature>
<feature type="domain" description="Quinate/shikimate 5-dehydrogenase/glutamyl-tRNA reductase" evidence="11">
    <location>
        <begin position="167"/>
        <end position="286"/>
    </location>
</feature>
<dbReference type="InterPro" id="IPR015896">
    <property type="entry name" value="4pyrrol_synth_GluRdtase_dimer"/>
</dbReference>
<evidence type="ECO:0000256" key="9">
    <source>
        <dbReference type="RuleBase" id="RU000584"/>
    </source>
</evidence>
<evidence type="ECO:0000256" key="6">
    <source>
        <dbReference type="ARBA" id="ARBA00023244"/>
    </source>
</evidence>
<comment type="miscellaneous">
    <text evidence="8">During catalysis, the active site Cys acts as a nucleophile attacking the alpha-carbonyl group of tRNA-bound glutamate with the formation of a thioester intermediate between enzyme and glutamate, and the concomitant release of tRNA(Glu). The thioester intermediate is finally reduced by direct hydride transfer from NADPH, to form the product GSA.</text>
</comment>
<dbReference type="Pfam" id="PF01488">
    <property type="entry name" value="Shikimate_DH"/>
    <property type="match status" value="1"/>
</dbReference>
<evidence type="ECO:0000256" key="3">
    <source>
        <dbReference type="ARBA" id="ARBA00012970"/>
    </source>
</evidence>
<dbReference type="Proteomes" id="UP000627781">
    <property type="component" value="Unassembled WGS sequence"/>
</dbReference>
<proteinExistence type="inferred from homology"/>
<comment type="catalytic activity">
    <reaction evidence="7 8 9">
        <text>(S)-4-amino-5-oxopentanoate + tRNA(Glu) + NADP(+) = L-glutamyl-tRNA(Glu) + NADPH + H(+)</text>
        <dbReference type="Rhea" id="RHEA:12344"/>
        <dbReference type="Rhea" id="RHEA-COMP:9663"/>
        <dbReference type="Rhea" id="RHEA-COMP:9680"/>
        <dbReference type="ChEBI" id="CHEBI:15378"/>
        <dbReference type="ChEBI" id="CHEBI:57501"/>
        <dbReference type="ChEBI" id="CHEBI:57783"/>
        <dbReference type="ChEBI" id="CHEBI:58349"/>
        <dbReference type="ChEBI" id="CHEBI:78442"/>
        <dbReference type="ChEBI" id="CHEBI:78520"/>
        <dbReference type="EC" id="1.2.1.70"/>
    </reaction>
</comment>
<comment type="similarity">
    <text evidence="2 8 9">Belongs to the glutamyl-tRNA reductase family.</text>
</comment>
<protein>
    <recommendedName>
        <fullName evidence="3 8">Glutamyl-tRNA reductase</fullName>
        <shortName evidence="8">GluTR</shortName>
        <ecNumber evidence="3 8">1.2.1.70</ecNumber>
    </recommendedName>
</protein>
<feature type="binding site" evidence="8">
    <location>
        <position position="101"/>
    </location>
    <ligand>
        <name>substrate</name>
    </ligand>
</feature>
<feature type="domain" description="Glutamyl-tRNA reductase N-terminal" evidence="12">
    <location>
        <begin position="9"/>
        <end position="147"/>
    </location>
</feature>
<comment type="caution">
    <text evidence="13">The sequence shown here is derived from an EMBL/GenBank/DDBJ whole genome shotgun (WGS) entry which is preliminary data.</text>
</comment>
<feature type="binding site" evidence="8">
    <location>
        <position position="112"/>
    </location>
    <ligand>
        <name>substrate</name>
    </ligand>
</feature>
<dbReference type="Pfam" id="PF05201">
    <property type="entry name" value="GlutR_N"/>
    <property type="match status" value="1"/>
</dbReference>
<dbReference type="GO" id="GO:0008883">
    <property type="term" value="F:glutamyl-tRNA reductase activity"/>
    <property type="evidence" value="ECO:0007669"/>
    <property type="project" value="UniProtKB-EC"/>
</dbReference>
<organism evidence="13 14">
    <name type="scientific">Clostridium cibarium</name>
    <dbReference type="NCBI Taxonomy" id="2762247"/>
    <lineage>
        <taxon>Bacteria</taxon>
        <taxon>Bacillati</taxon>
        <taxon>Bacillota</taxon>
        <taxon>Clostridia</taxon>
        <taxon>Eubacteriales</taxon>
        <taxon>Clostridiaceae</taxon>
        <taxon>Clostridium</taxon>
    </lineage>
</organism>
<dbReference type="SUPFAM" id="SSF51735">
    <property type="entry name" value="NAD(P)-binding Rossmann-fold domains"/>
    <property type="match status" value="1"/>
</dbReference>
<evidence type="ECO:0000313" key="14">
    <source>
        <dbReference type="Proteomes" id="UP000627781"/>
    </source>
</evidence>
<accession>A0ABR8PU08</accession>
<feature type="binding site" evidence="8">
    <location>
        <begin position="45"/>
        <end position="48"/>
    </location>
    <ligand>
        <name>substrate</name>
    </ligand>
</feature>
<dbReference type="SUPFAM" id="SSF69742">
    <property type="entry name" value="Glutamyl tRNA-reductase catalytic, N-terminal domain"/>
    <property type="match status" value="1"/>
</dbReference>
<dbReference type="Gene3D" id="3.30.460.30">
    <property type="entry name" value="Glutamyl-tRNA reductase, N-terminal domain"/>
    <property type="match status" value="1"/>
</dbReference>
<evidence type="ECO:0000256" key="4">
    <source>
        <dbReference type="ARBA" id="ARBA00022857"/>
    </source>
</evidence>
<feature type="binding site" evidence="8">
    <location>
        <begin position="177"/>
        <end position="182"/>
    </location>
    <ligand>
        <name>NADP(+)</name>
        <dbReference type="ChEBI" id="CHEBI:58349"/>
    </ligand>
</feature>
<dbReference type="InterPro" id="IPR036343">
    <property type="entry name" value="GluRdtase_N_sf"/>
</dbReference>